<reference evidence="1 2" key="1">
    <citation type="submission" date="2015-04" db="EMBL/GenBank/DDBJ databases">
        <title>Complete genome sequence of Schizopora paradoxa KUC8140, a cosmopolitan wood degrader in East Asia.</title>
        <authorList>
            <consortium name="DOE Joint Genome Institute"/>
            <person name="Min B."/>
            <person name="Park H."/>
            <person name="Jang Y."/>
            <person name="Kim J.-J."/>
            <person name="Kim K.H."/>
            <person name="Pangilinan J."/>
            <person name="Lipzen A."/>
            <person name="Riley R."/>
            <person name="Grigoriev I.V."/>
            <person name="Spatafora J.W."/>
            <person name="Choi I.-G."/>
        </authorList>
    </citation>
    <scope>NUCLEOTIDE SEQUENCE [LARGE SCALE GENOMIC DNA]</scope>
    <source>
        <strain evidence="1 2">KUC8140</strain>
    </source>
</reference>
<gene>
    <name evidence="1" type="ORF">SCHPADRAFT_65505</name>
</gene>
<dbReference type="AlphaFoldDB" id="A0A0H2S5J7"/>
<sequence length="167" mass="18812">MDDVASFPSSLFVRSPTTEPQIRELEHGHLFFTVITCSSYSSKTSGSFNVKHTADFRSQHNEACPRQFMGRSGDDAECSEKYRSLIRTRSHSTPDLSKKSMYLVVEKKKGDFAWFFPRAPLQIITTCCSFLSTQSRSANQLSTVSNLGKRGLLASMLCLLSRPWTKI</sequence>
<dbReference type="Proteomes" id="UP000053477">
    <property type="component" value="Unassembled WGS sequence"/>
</dbReference>
<dbReference type="InParanoid" id="A0A0H2S5J7"/>
<proteinExistence type="predicted"/>
<protein>
    <submittedName>
        <fullName evidence="1">Uncharacterized protein</fullName>
    </submittedName>
</protein>
<evidence type="ECO:0000313" key="1">
    <source>
        <dbReference type="EMBL" id="KLO19515.1"/>
    </source>
</evidence>
<evidence type="ECO:0000313" key="2">
    <source>
        <dbReference type="Proteomes" id="UP000053477"/>
    </source>
</evidence>
<keyword evidence="2" id="KW-1185">Reference proteome</keyword>
<dbReference type="EMBL" id="KQ085886">
    <property type="protein sequence ID" value="KLO19515.1"/>
    <property type="molecule type" value="Genomic_DNA"/>
</dbReference>
<accession>A0A0H2S5J7</accession>
<name>A0A0H2S5J7_9AGAM</name>
<organism evidence="1 2">
    <name type="scientific">Schizopora paradoxa</name>
    <dbReference type="NCBI Taxonomy" id="27342"/>
    <lineage>
        <taxon>Eukaryota</taxon>
        <taxon>Fungi</taxon>
        <taxon>Dikarya</taxon>
        <taxon>Basidiomycota</taxon>
        <taxon>Agaricomycotina</taxon>
        <taxon>Agaricomycetes</taxon>
        <taxon>Hymenochaetales</taxon>
        <taxon>Schizoporaceae</taxon>
        <taxon>Schizopora</taxon>
    </lineage>
</organism>